<dbReference type="AlphaFoldDB" id="A0A8H5LFP0"/>
<dbReference type="PANTHER" id="PTHR12849:SF0">
    <property type="entry name" value="LARIAT DEBRANCHING ENZYME"/>
    <property type="match status" value="1"/>
</dbReference>
<dbReference type="PANTHER" id="PTHR12849">
    <property type="entry name" value="RNA LARIAT DEBRANCHING ENZYME"/>
    <property type="match status" value="1"/>
</dbReference>
<keyword evidence="8" id="KW-0378">Hydrolase</keyword>
<dbReference type="Pfam" id="PF05011">
    <property type="entry name" value="DBR1"/>
    <property type="match status" value="1"/>
</dbReference>
<evidence type="ECO:0000256" key="9">
    <source>
        <dbReference type="ARBA" id="ARBA00022833"/>
    </source>
</evidence>
<dbReference type="GO" id="GO:0005634">
    <property type="term" value="C:nucleus"/>
    <property type="evidence" value="ECO:0007669"/>
    <property type="project" value="UniProtKB-SubCell"/>
</dbReference>
<dbReference type="InterPro" id="IPR004843">
    <property type="entry name" value="Calcineurin-like_PHP"/>
</dbReference>
<evidence type="ECO:0000259" key="14">
    <source>
        <dbReference type="SMART" id="SM01124"/>
    </source>
</evidence>
<evidence type="ECO:0000256" key="13">
    <source>
        <dbReference type="SAM" id="MobiDB-lite"/>
    </source>
</evidence>
<name>A0A8H5LFP0_9AGAR</name>
<evidence type="ECO:0000256" key="5">
    <source>
        <dbReference type="ARBA" id="ARBA00006045"/>
    </source>
</evidence>
<dbReference type="GO" id="GO:0046872">
    <property type="term" value="F:metal ion binding"/>
    <property type="evidence" value="ECO:0007669"/>
    <property type="project" value="UniProtKB-KW"/>
</dbReference>
<dbReference type="SMART" id="SM01124">
    <property type="entry name" value="DBR1"/>
    <property type="match status" value="1"/>
</dbReference>
<comment type="similarity">
    <text evidence="5">Belongs to the lariat debranching enzyme family.</text>
</comment>
<dbReference type="InterPro" id="IPR029052">
    <property type="entry name" value="Metallo-depent_PP-like"/>
</dbReference>
<proteinExistence type="inferred from homology"/>
<accession>A0A8H5LFP0</accession>
<dbReference type="InterPro" id="IPR007708">
    <property type="entry name" value="DBR1_C"/>
</dbReference>
<keyword evidence="10" id="KW-0408">Iron</keyword>
<keyword evidence="11" id="KW-0464">Manganese</keyword>
<evidence type="ECO:0000256" key="4">
    <source>
        <dbReference type="ARBA" id="ARBA00004123"/>
    </source>
</evidence>
<dbReference type="GO" id="GO:0000398">
    <property type="term" value="P:mRNA splicing, via spliceosome"/>
    <property type="evidence" value="ECO:0007669"/>
    <property type="project" value="TreeGrafter"/>
</dbReference>
<evidence type="ECO:0000256" key="11">
    <source>
        <dbReference type="ARBA" id="ARBA00023211"/>
    </source>
</evidence>
<dbReference type="Pfam" id="PF00149">
    <property type="entry name" value="Metallophos"/>
    <property type="match status" value="1"/>
</dbReference>
<keyword evidence="6" id="KW-0507">mRNA processing</keyword>
<keyword evidence="12" id="KW-0539">Nucleus</keyword>
<reference evidence="15 16" key="1">
    <citation type="journal article" date="2020" name="ISME J.">
        <title>Uncovering the hidden diversity of litter-decomposition mechanisms in mushroom-forming fungi.</title>
        <authorList>
            <person name="Floudas D."/>
            <person name="Bentzer J."/>
            <person name="Ahren D."/>
            <person name="Johansson T."/>
            <person name="Persson P."/>
            <person name="Tunlid A."/>
        </authorList>
    </citation>
    <scope>NUCLEOTIDE SEQUENCE [LARGE SCALE GENOMIC DNA]</scope>
    <source>
        <strain evidence="15 16">CBS 291.85</strain>
    </source>
</reference>
<evidence type="ECO:0000256" key="12">
    <source>
        <dbReference type="ARBA" id="ARBA00023242"/>
    </source>
</evidence>
<keyword evidence="7" id="KW-0479">Metal-binding</keyword>
<comment type="subcellular location">
    <subcellularLocation>
        <location evidence="4">Nucleus</location>
    </subcellularLocation>
</comment>
<keyword evidence="9" id="KW-0862">Zinc</keyword>
<evidence type="ECO:0000256" key="2">
    <source>
        <dbReference type="ARBA" id="ARBA00001947"/>
    </source>
</evidence>
<feature type="compositionally biased region" description="Low complexity" evidence="13">
    <location>
        <begin position="392"/>
        <end position="414"/>
    </location>
</feature>
<feature type="compositionally biased region" description="Acidic residues" evidence="13">
    <location>
        <begin position="307"/>
        <end position="316"/>
    </location>
</feature>
<evidence type="ECO:0000256" key="6">
    <source>
        <dbReference type="ARBA" id="ARBA00022664"/>
    </source>
</evidence>
<comment type="cofactor">
    <cofactor evidence="3">
        <name>Fe(2+)</name>
        <dbReference type="ChEBI" id="CHEBI:29033"/>
    </cofactor>
</comment>
<feature type="domain" description="Lariat debranching enzyme C-terminal" evidence="14">
    <location>
        <begin position="357"/>
        <end position="528"/>
    </location>
</feature>
<evidence type="ECO:0000256" key="10">
    <source>
        <dbReference type="ARBA" id="ARBA00023004"/>
    </source>
</evidence>
<evidence type="ECO:0000256" key="1">
    <source>
        <dbReference type="ARBA" id="ARBA00001936"/>
    </source>
</evidence>
<evidence type="ECO:0000256" key="8">
    <source>
        <dbReference type="ARBA" id="ARBA00022801"/>
    </source>
</evidence>
<dbReference type="CDD" id="cd00844">
    <property type="entry name" value="MPP_Dbr1_N"/>
    <property type="match status" value="1"/>
</dbReference>
<sequence length="532" mass="59730">MAALRDMMDERRDTSSSLPVVKIRPSHVPPSMLRRLSTRSSKKMKVAIEGCCHGELDNIYAQIKVLEQTNKYKVDLLLICGDFQAVRNWRDLQCMAVPDKYKQLQTFHKYYTGEKKAPLLTIVIGGNHEASNHMWELYHGGWLAPNIYFLGHSGCIQVNGIRIAGASGIFKGYNFSRGYFEKLPYDKESIRSIYHIREFNVRKLSLLSSPQVFLSHDWPVGIDQYGDAQGLIRQKSHFRQEINSGTLGSPPLMGLLRTLKPEWWFSAHLHVKFEATVVHNAVESQPSVTEATSPTQPPPKVANPDEIAIDDDEFDDTPAAGPTTSASDVQPAPPPPEAPSNPDEIKLDDEEEDVAPQPSIQQPPSVTRFLALDKCLPRRKYLEVIDIVPDSPFTSSPLSRSASPSKSRSRSSSPKGKAKNATPTICFDREWLAITRAFHPYFSLMRHQTPFPEEEVAREMVQREMAWVQENLLSSEGNKSLPINDVQKFVRTAPGPGTEGVDRNRQPPLYPNPQTEAFCKMLQIPNMIGTSS</sequence>
<dbReference type="Proteomes" id="UP000559256">
    <property type="component" value="Unassembled WGS sequence"/>
</dbReference>
<protein>
    <recommendedName>
        <fullName evidence="14">Lariat debranching enzyme C-terminal domain-containing protein</fullName>
    </recommendedName>
</protein>
<feature type="region of interest" description="Disordered" evidence="13">
    <location>
        <begin position="392"/>
        <end position="421"/>
    </location>
</feature>
<dbReference type="OrthoDB" id="407609at2759"/>
<dbReference type="EMBL" id="JAACJM010000054">
    <property type="protein sequence ID" value="KAF5356630.1"/>
    <property type="molecule type" value="Genomic_DNA"/>
</dbReference>
<feature type="compositionally biased region" description="Polar residues" evidence="13">
    <location>
        <begin position="284"/>
        <end position="294"/>
    </location>
</feature>
<evidence type="ECO:0000313" key="15">
    <source>
        <dbReference type="EMBL" id="KAF5356630.1"/>
    </source>
</evidence>
<comment type="cofactor">
    <cofactor evidence="2">
        <name>Zn(2+)</name>
        <dbReference type="ChEBI" id="CHEBI:29105"/>
    </cofactor>
</comment>
<dbReference type="GO" id="GO:0008419">
    <property type="term" value="F:RNA lariat debranching enzyme activity"/>
    <property type="evidence" value="ECO:0007669"/>
    <property type="project" value="TreeGrafter"/>
</dbReference>
<evidence type="ECO:0000256" key="3">
    <source>
        <dbReference type="ARBA" id="ARBA00001954"/>
    </source>
</evidence>
<feature type="region of interest" description="Disordered" evidence="13">
    <location>
        <begin position="284"/>
        <end position="366"/>
    </location>
</feature>
<comment type="caution">
    <text evidence="15">The sequence shown here is derived from an EMBL/GenBank/DDBJ whole genome shotgun (WGS) entry which is preliminary data.</text>
</comment>
<evidence type="ECO:0000256" key="7">
    <source>
        <dbReference type="ARBA" id="ARBA00022723"/>
    </source>
</evidence>
<dbReference type="FunFam" id="3.60.21.10:FF:000035">
    <property type="entry name" value="Lariat debranching enzyme"/>
    <property type="match status" value="1"/>
</dbReference>
<keyword evidence="16" id="KW-1185">Reference proteome</keyword>
<organism evidence="15 16">
    <name type="scientific">Tetrapyrgos nigripes</name>
    <dbReference type="NCBI Taxonomy" id="182062"/>
    <lineage>
        <taxon>Eukaryota</taxon>
        <taxon>Fungi</taxon>
        <taxon>Dikarya</taxon>
        <taxon>Basidiomycota</taxon>
        <taxon>Agaricomycotina</taxon>
        <taxon>Agaricomycetes</taxon>
        <taxon>Agaricomycetidae</taxon>
        <taxon>Agaricales</taxon>
        <taxon>Marasmiineae</taxon>
        <taxon>Marasmiaceae</taxon>
        <taxon>Tetrapyrgos</taxon>
    </lineage>
</organism>
<dbReference type="InterPro" id="IPR041816">
    <property type="entry name" value="Dbr1_N"/>
</dbReference>
<dbReference type="SUPFAM" id="SSF56300">
    <property type="entry name" value="Metallo-dependent phosphatases"/>
    <property type="match status" value="1"/>
</dbReference>
<comment type="cofactor">
    <cofactor evidence="1">
        <name>Mn(2+)</name>
        <dbReference type="ChEBI" id="CHEBI:29035"/>
    </cofactor>
</comment>
<gene>
    <name evidence="15" type="ORF">D9758_008228</name>
</gene>
<dbReference type="Gene3D" id="3.60.21.10">
    <property type="match status" value="1"/>
</dbReference>
<evidence type="ECO:0000313" key="16">
    <source>
        <dbReference type="Proteomes" id="UP000559256"/>
    </source>
</evidence>